<evidence type="ECO:0000259" key="2">
    <source>
        <dbReference type="SMART" id="SM00974"/>
    </source>
</evidence>
<sequence>MLREALNVPDELHLRCCGITKLKKYCTKPISKANRTSIKQLLSDAVAAGSWSAAQQFLTRLAQLVLCQGPHQVQGSKLLCSWQEAFAEAEKRPSAGEPVTKFTVTPTDSAAIKHEPVYIHRYIAATAKPEVSTKSEPEDEERDLSSLSEVQEETRPTHVFVPYGKPRTQHKTNKIIKGMLGKPLSPTEKKSLSKSGVVYTYKFAEEAGSERPHLKIGYTDDLDRRQKEWKRKCGYEIKRVNYTPANLYPRVERLVHAQLWAHRKREEQCLGCGRGHKEFFEMRLHEVNAVIGLWAEWMEHNPYDEYGLLKTEWQEKLQEVDLYDPNCWETFTAKF</sequence>
<reference evidence="3 4" key="1">
    <citation type="journal article" date="2016" name="Genome Biol. Evol.">
        <title>Divergent and convergent evolution of fungal pathogenicity.</title>
        <authorList>
            <person name="Shang Y."/>
            <person name="Xiao G."/>
            <person name="Zheng P."/>
            <person name="Cen K."/>
            <person name="Zhan S."/>
            <person name="Wang C."/>
        </authorList>
    </citation>
    <scope>NUCLEOTIDE SEQUENCE [LARGE SCALE GENOMIC DNA]</scope>
    <source>
        <strain evidence="3 4">RCEF 1005</strain>
    </source>
</reference>
<dbReference type="Pfam" id="PF10544">
    <property type="entry name" value="T5orf172"/>
    <property type="match status" value="1"/>
</dbReference>
<organism evidence="3 4">
    <name type="scientific">Akanthomyces lecanii RCEF 1005</name>
    <dbReference type="NCBI Taxonomy" id="1081108"/>
    <lineage>
        <taxon>Eukaryota</taxon>
        <taxon>Fungi</taxon>
        <taxon>Dikarya</taxon>
        <taxon>Ascomycota</taxon>
        <taxon>Pezizomycotina</taxon>
        <taxon>Sordariomycetes</taxon>
        <taxon>Hypocreomycetidae</taxon>
        <taxon>Hypocreales</taxon>
        <taxon>Cordycipitaceae</taxon>
        <taxon>Akanthomyces</taxon>
        <taxon>Cordyceps confragosa</taxon>
    </lineage>
</organism>
<evidence type="ECO:0000256" key="1">
    <source>
        <dbReference type="SAM" id="MobiDB-lite"/>
    </source>
</evidence>
<dbReference type="STRING" id="1081108.A0A162KUN5"/>
<dbReference type="Proteomes" id="UP000076881">
    <property type="component" value="Unassembled WGS sequence"/>
</dbReference>
<name>A0A162KUN5_CORDF</name>
<feature type="region of interest" description="Disordered" evidence="1">
    <location>
        <begin position="129"/>
        <end position="152"/>
    </location>
</feature>
<dbReference type="EMBL" id="AZHF01000002">
    <property type="protein sequence ID" value="OAA80028.1"/>
    <property type="molecule type" value="Genomic_DNA"/>
</dbReference>
<dbReference type="GO" id="GO:0003677">
    <property type="term" value="F:DNA binding"/>
    <property type="evidence" value="ECO:0007669"/>
    <property type="project" value="UniProtKB-KW"/>
</dbReference>
<dbReference type="AlphaFoldDB" id="A0A162KUN5"/>
<dbReference type="OrthoDB" id="2417614at2759"/>
<protein>
    <submittedName>
        <fullName evidence="3">DNA-binding protein</fullName>
    </submittedName>
</protein>
<dbReference type="InterPro" id="IPR053006">
    <property type="entry name" value="Meiosis_regulatory"/>
</dbReference>
<evidence type="ECO:0000313" key="4">
    <source>
        <dbReference type="Proteomes" id="UP000076881"/>
    </source>
</evidence>
<accession>A0A162KUN5</accession>
<feature type="domain" description="Bacteriophage T5 Orf172 DNA-binding" evidence="2">
    <location>
        <begin position="208"/>
        <end position="294"/>
    </location>
</feature>
<proteinExistence type="predicted"/>
<dbReference type="SMART" id="SM00974">
    <property type="entry name" value="T5orf172"/>
    <property type="match status" value="1"/>
</dbReference>
<evidence type="ECO:0000313" key="3">
    <source>
        <dbReference type="EMBL" id="OAA80028.1"/>
    </source>
</evidence>
<gene>
    <name evidence="3" type="ORF">LEL_03514</name>
</gene>
<dbReference type="PANTHER" id="PTHR28094:SF1">
    <property type="entry name" value="MEIOTICALLY UP-REGULATED GENE 113 PROTEIN"/>
    <property type="match status" value="1"/>
</dbReference>
<dbReference type="PANTHER" id="PTHR28094">
    <property type="entry name" value="MEIOTICALLY UP-REGULATED GENE 113 PROTEIN"/>
    <property type="match status" value="1"/>
</dbReference>
<keyword evidence="3" id="KW-0238">DNA-binding</keyword>
<keyword evidence="4" id="KW-1185">Reference proteome</keyword>
<dbReference type="InterPro" id="IPR018306">
    <property type="entry name" value="Phage_T5_Orf172_DNA-bd"/>
</dbReference>
<comment type="caution">
    <text evidence="3">The sequence shown here is derived from an EMBL/GenBank/DDBJ whole genome shotgun (WGS) entry which is preliminary data.</text>
</comment>